<feature type="region of interest" description="Disordered" evidence="1">
    <location>
        <begin position="188"/>
        <end position="298"/>
    </location>
</feature>
<organism evidence="2 3">
    <name type="scientific">Neohortaea acidophila</name>
    <dbReference type="NCBI Taxonomy" id="245834"/>
    <lineage>
        <taxon>Eukaryota</taxon>
        <taxon>Fungi</taxon>
        <taxon>Dikarya</taxon>
        <taxon>Ascomycota</taxon>
        <taxon>Pezizomycotina</taxon>
        <taxon>Dothideomycetes</taxon>
        <taxon>Dothideomycetidae</taxon>
        <taxon>Mycosphaerellales</taxon>
        <taxon>Teratosphaeriaceae</taxon>
        <taxon>Neohortaea</taxon>
    </lineage>
</organism>
<evidence type="ECO:0000256" key="1">
    <source>
        <dbReference type="SAM" id="MobiDB-lite"/>
    </source>
</evidence>
<gene>
    <name evidence="2" type="ORF">BDY17DRAFT_172492</name>
</gene>
<dbReference type="GeneID" id="54470829"/>
<feature type="compositionally biased region" description="Polar residues" evidence="1">
    <location>
        <begin position="68"/>
        <end position="79"/>
    </location>
</feature>
<evidence type="ECO:0000313" key="3">
    <source>
        <dbReference type="Proteomes" id="UP000799767"/>
    </source>
</evidence>
<evidence type="ECO:0000313" key="2">
    <source>
        <dbReference type="EMBL" id="KAF2481837.1"/>
    </source>
</evidence>
<accession>A0A6A6PRJ3</accession>
<feature type="compositionally biased region" description="Polar residues" evidence="1">
    <location>
        <begin position="226"/>
        <end position="236"/>
    </location>
</feature>
<dbReference type="Proteomes" id="UP000799767">
    <property type="component" value="Unassembled WGS sequence"/>
</dbReference>
<feature type="region of interest" description="Disordered" evidence="1">
    <location>
        <begin position="27"/>
        <end position="103"/>
    </location>
</feature>
<protein>
    <submittedName>
        <fullName evidence="2">Uncharacterized protein</fullName>
    </submittedName>
</protein>
<sequence>MSVMMDSSAHFHQPAHLHRVHSAIPSHHSLHPINSRGGIQKRTALPRDRSVSTAQAERLHHLAADQAHQPSNRSVNSPALSAHWLTPQPSPQPHAYPAESSAEALPQWTVPTPPKSDPGVHQIMTIGSNDVQAPAGTFDHFDQSAAAAASAEMSSLGYLLPSQYGAPSVEGESNRPNYNHAVRVSQPAASTGAPAYTPTISSSPAIYPHKPATVPSTRDRRPSEASIATHTDSPHMQSYRRPSNAYEAIPTTEFPMGSGHTVPSMELPTRTRMQSTRNPLPLRRQQQATSTRLPLTIP</sequence>
<proteinExistence type="predicted"/>
<keyword evidence="3" id="KW-1185">Reference proteome</keyword>
<reference evidence="2" key="1">
    <citation type="journal article" date="2020" name="Stud. Mycol.">
        <title>101 Dothideomycetes genomes: a test case for predicting lifestyles and emergence of pathogens.</title>
        <authorList>
            <person name="Haridas S."/>
            <person name="Albert R."/>
            <person name="Binder M."/>
            <person name="Bloem J."/>
            <person name="Labutti K."/>
            <person name="Salamov A."/>
            <person name="Andreopoulos B."/>
            <person name="Baker S."/>
            <person name="Barry K."/>
            <person name="Bills G."/>
            <person name="Bluhm B."/>
            <person name="Cannon C."/>
            <person name="Castanera R."/>
            <person name="Culley D."/>
            <person name="Daum C."/>
            <person name="Ezra D."/>
            <person name="Gonzalez J."/>
            <person name="Henrissat B."/>
            <person name="Kuo A."/>
            <person name="Liang C."/>
            <person name="Lipzen A."/>
            <person name="Lutzoni F."/>
            <person name="Magnuson J."/>
            <person name="Mondo S."/>
            <person name="Nolan M."/>
            <person name="Ohm R."/>
            <person name="Pangilinan J."/>
            <person name="Park H.-J."/>
            <person name="Ramirez L."/>
            <person name="Alfaro M."/>
            <person name="Sun H."/>
            <person name="Tritt A."/>
            <person name="Yoshinaga Y."/>
            <person name="Zwiers L.-H."/>
            <person name="Turgeon B."/>
            <person name="Goodwin S."/>
            <person name="Spatafora J."/>
            <person name="Crous P."/>
            <person name="Grigoriev I."/>
        </authorList>
    </citation>
    <scope>NUCLEOTIDE SEQUENCE</scope>
    <source>
        <strain evidence="2">CBS 113389</strain>
    </source>
</reference>
<feature type="compositionally biased region" description="Polar residues" evidence="1">
    <location>
        <begin position="271"/>
        <end position="298"/>
    </location>
</feature>
<dbReference type="RefSeq" id="XP_033588407.1">
    <property type="nucleotide sequence ID" value="XM_033729827.1"/>
</dbReference>
<name>A0A6A6PRJ3_9PEZI</name>
<dbReference type="AlphaFoldDB" id="A0A6A6PRJ3"/>
<dbReference type="EMBL" id="MU001637">
    <property type="protein sequence ID" value="KAF2481837.1"/>
    <property type="molecule type" value="Genomic_DNA"/>
</dbReference>
<dbReference type="OrthoDB" id="5366256at2759"/>